<evidence type="ECO:0000313" key="3">
    <source>
        <dbReference type="Proteomes" id="UP000077069"/>
    </source>
</evidence>
<dbReference type="AlphaFoldDB" id="A0A177BXU4"/>
<evidence type="ECO:0000313" key="2">
    <source>
        <dbReference type="EMBL" id="OAG00173.1"/>
    </source>
</evidence>
<protein>
    <submittedName>
        <fullName evidence="2">Uncharacterized protein</fullName>
    </submittedName>
</protein>
<reference evidence="2 3" key="1">
    <citation type="submission" date="2016-05" db="EMBL/GenBank/DDBJ databases">
        <title>Comparative analysis of secretome profiles of manganese(II)-oxidizing ascomycete fungi.</title>
        <authorList>
            <consortium name="DOE Joint Genome Institute"/>
            <person name="Zeiner C.A."/>
            <person name="Purvine S.O."/>
            <person name="Zink E.M."/>
            <person name="Wu S."/>
            <person name="Pasa-Tolic L."/>
            <person name="Chaput D.L."/>
            <person name="Haridas S."/>
            <person name="Grigoriev I.V."/>
            <person name="Santelli C.M."/>
            <person name="Hansel C.M."/>
        </authorList>
    </citation>
    <scope>NUCLEOTIDE SEQUENCE [LARGE SCALE GENOMIC DNA]</scope>
    <source>
        <strain evidence="2 3">AP3s5-JAC2a</strain>
    </source>
</reference>
<feature type="transmembrane region" description="Helical" evidence="1">
    <location>
        <begin position="130"/>
        <end position="148"/>
    </location>
</feature>
<dbReference type="OrthoDB" id="3783066at2759"/>
<accession>A0A177BXU4</accession>
<keyword evidence="3" id="KW-1185">Reference proteome</keyword>
<keyword evidence="1" id="KW-1133">Transmembrane helix</keyword>
<dbReference type="InParanoid" id="A0A177BXU4"/>
<dbReference type="Proteomes" id="UP000077069">
    <property type="component" value="Unassembled WGS sequence"/>
</dbReference>
<dbReference type="GeneID" id="28766863"/>
<dbReference type="RefSeq" id="XP_018030538.1">
    <property type="nucleotide sequence ID" value="XM_018183377.1"/>
</dbReference>
<feature type="transmembrane region" description="Helical" evidence="1">
    <location>
        <begin position="104"/>
        <end position="124"/>
    </location>
</feature>
<proteinExistence type="predicted"/>
<sequence length="155" mass="16786">MHAIRKAYKDTKPTVLLFQTRSILEDAFISSFTTNPDPKAQYYPRRIIVASIQPLIELTETFHNPSLLVGSGAAVLRENPQFNSKNCIDGHYHAILIRSEASHCLLVAGMAGAILVAGVIGYTVGRFTKSAMLGVVAGATAVSVFAYLQASTFKE</sequence>
<name>A0A177BXU4_9PLEO</name>
<evidence type="ECO:0000256" key="1">
    <source>
        <dbReference type="SAM" id="Phobius"/>
    </source>
</evidence>
<organism evidence="2 3">
    <name type="scientific">Paraphaeosphaeria sporulosa</name>
    <dbReference type="NCBI Taxonomy" id="1460663"/>
    <lineage>
        <taxon>Eukaryota</taxon>
        <taxon>Fungi</taxon>
        <taxon>Dikarya</taxon>
        <taxon>Ascomycota</taxon>
        <taxon>Pezizomycotina</taxon>
        <taxon>Dothideomycetes</taxon>
        <taxon>Pleosporomycetidae</taxon>
        <taxon>Pleosporales</taxon>
        <taxon>Massarineae</taxon>
        <taxon>Didymosphaeriaceae</taxon>
        <taxon>Paraphaeosphaeria</taxon>
    </lineage>
</organism>
<gene>
    <name evidence="2" type="ORF">CC84DRAFT_1222480</name>
</gene>
<keyword evidence="1" id="KW-0472">Membrane</keyword>
<dbReference type="EMBL" id="KV441560">
    <property type="protein sequence ID" value="OAG00173.1"/>
    <property type="molecule type" value="Genomic_DNA"/>
</dbReference>
<keyword evidence="1" id="KW-0812">Transmembrane</keyword>